<feature type="transmembrane region" description="Helical" evidence="1">
    <location>
        <begin position="103"/>
        <end position="125"/>
    </location>
</feature>
<feature type="transmembrane region" description="Helical" evidence="1">
    <location>
        <begin position="59"/>
        <end position="76"/>
    </location>
</feature>
<dbReference type="eggNOG" id="COG4473">
    <property type="taxonomic scope" value="Bacteria"/>
</dbReference>
<dbReference type="GO" id="GO:0016020">
    <property type="term" value="C:membrane"/>
    <property type="evidence" value="ECO:0007669"/>
    <property type="project" value="InterPro"/>
</dbReference>
<name>A0A0A5FY60_9BACI</name>
<dbReference type="AlphaFoldDB" id="A0A0A5FY60"/>
<feature type="transmembrane region" description="Helical" evidence="1">
    <location>
        <begin position="137"/>
        <end position="157"/>
    </location>
</feature>
<keyword evidence="1" id="KW-1133">Transmembrane helix</keyword>
<dbReference type="Proteomes" id="UP000030403">
    <property type="component" value="Unassembled WGS sequence"/>
</dbReference>
<protein>
    <submittedName>
        <fullName evidence="2">ABC transporter permease</fullName>
    </submittedName>
</protein>
<evidence type="ECO:0000313" key="3">
    <source>
        <dbReference type="Proteomes" id="UP000030403"/>
    </source>
</evidence>
<keyword evidence="1" id="KW-0812">Transmembrane</keyword>
<reference evidence="2 3" key="1">
    <citation type="submission" date="2013-08" db="EMBL/GenBank/DDBJ databases">
        <authorList>
            <person name="Huang J."/>
            <person name="Wang G."/>
        </authorList>
    </citation>
    <scope>NUCLEOTIDE SEQUENCE [LARGE SCALE GENOMIC DNA]</scope>
    <source>
        <strain evidence="2 3">BH030004</strain>
    </source>
</reference>
<organism evidence="2 3">
    <name type="scientific">Pontibacillus marinus BH030004 = DSM 16465</name>
    <dbReference type="NCBI Taxonomy" id="1385511"/>
    <lineage>
        <taxon>Bacteria</taxon>
        <taxon>Bacillati</taxon>
        <taxon>Bacillota</taxon>
        <taxon>Bacilli</taxon>
        <taxon>Bacillales</taxon>
        <taxon>Bacillaceae</taxon>
        <taxon>Pontibacillus</taxon>
    </lineage>
</organism>
<feature type="transmembrane region" description="Helical" evidence="1">
    <location>
        <begin position="356"/>
        <end position="376"/>
    </location>
</feature>
<comment type="caution">
    <text evidence="2">The sequence shown here is derived from an EMBL/GenBank/DDBJ whole genome shotgun (WGS) entry which is preliminary data.</text>
</comment>
<gene>
    <name evidence="2" type="ORF">N783_21645</name>
</gene>
<feature type="transmembrane region" description="Helical" evidence="1">
    <location>
        <begin position="287"/>
        <end position="306"/>
    </location>
</feature>
<dbReference type="OrthoDB" id="2447941at2"/>
<dbReference type="RefSeq" id="WP_027447607.1">
    <property type="nucleotide sequence ID" value="NZ_AULJ01000075.1"/>
</dbReference>
<dbReference type="STRING" id="1385511.GCA_000425225_04142"/>
<sequence>MINARTLWRDRLQNHAKEMNRYLRLMFNDHFSFAMFFFLVGMAYVYQQWLSSLPEDFPTAWLMAIVFGFVIAYSPVRTLLKEADLVFLLPAESQLGPFFRNGWLYSFFTQVFYLFFIVVAFGPLYFTSFPERSITEYVLFGVVLVVFKAWNLLAHWWEVNSRMGYSGYLDTIFRIVLNTLTFYFIVVGDALLFAAITTVLFFGVMMYDYTLAKKRRGIAWDVLIEKESARMQAFYRIANLFTDVPHLKKTIKKRHWLVSLLKGPISHTSENSYDYLYRITFVRSSDYLGMYFRLLVIAGALVYYVPNMWVKLGFAFLFLYLSGFQMMTLWQHHRHLDWLELYPVPLEQRKSALLKWLFQLLLAKTFVLGVVFLFLWNLVGLAFVWIGGSLLSYVLVYMYLSKRLT</sequence>
<feature type="transmembrane region" description="Helical" evidence="1">
    <location>
        <begin position="30"/>
        <end position="47"/>
    </location>
</feature>
<feature type="transmembrane region" description="Helical" evidence="1">
    <location>
        <begin position="312"/>
        <end position="330"/>
    </location>
</feature>
<keyword evidence="3" id="KW-1185">Reference proteome</keyword>
<keyword evidence="1" id="KW-0472">Membrane</keyword>
<dbReference type="PIRSF" id="PIRSF037259">
    <property type="entry name" value="EcsB_ABC"/>
    <property type="match status" value="1"/>
</dbReference>
<feature type="transmembrane region" description="Helical" evidence="1">
    <location>
        <begin position="182"/>
        <end position="207"/>
    </location>
</feature>
<evidence type="ECO:0000313" key="2">
    <source>
        <dbReference type="EMBL" id="KGX83768.1"/>
    </source>
</evidence>
<accession>A0A0A5FY60</accession>
<dbReference type="EMBL" id="AVPF01000083">
    <property type="protein sequence ID" value="KGX83768.1"/>
    <property type="molecule type" value="Genomic_DNA"/>
</dbReference>
<evidence type="ECO:0000256" key="1">
    <source>
        <dbReference type="SAM" id="Phobius"/>
    </source>
</evidence>
<feature type="transmembrane region" description="Helical" evidence="1">
    <location>
        <begin position="382"/>
        <end position="400"/>
    </location>
</feature>
<proteinExistence type="predicted"/>
<dbReference type="Pfam" id="PF05975">
    <property type="entry name" value="EcsB"/>
    <property type="match status" value="1"/>
</dbReference>
<dbReference type="InterPro" id="IPR010288">
    <property type="entry name" value="EcsB_ABC"/>
</dbReference>